<organism evidence="2 3">
    <name type="scientific">Parasponia andersonii</name>
    <name type="common">Sponia andersonii</name>
    <dbReference type="NCBI Taxonomy" id="3476"/>
    <lineage>
        <taxon>Eukaryota</taxon>
        <taxon>Viridiplantae</taxon>
        <taxon>Streptophyta</taxon>
        <taxon>Embryophyta</taxon>
        <taxon>Tracheophyta</taxon>
        <taxon>Spermatophyta</taxon>
        <taxon>Magnoliopsida</taxon>
        <taxon>eudicotyledons</taxon>
        <taxon>Gunneridae</taxon>
        <taxon>Pentapetalae</taxon>
        <taxon>rosids</taxon>
        <taxon>fabids</taxon>
        <taxon>Rosales</taxon>
        <taxon>Cannabaceae</taxon>
        <taxon>Parasponia</taxon>
    </lineage>
</organism>
<proteinExistence type="predicted"/>
<feature type="transmembrane region" description="Helical" evidence="1">
    <location>
        <begin position="46"/>
        <end position="68"/>
    </location>
</feature>
<keyword evidence="1" id="KW-1133">Transmembrane helix</keyword>
<reference evidence="3" key="1">
    <citation type="submission" date="2016-06" db="EMBL/GenBank/DDBJ databases">
        <title>Parallel loss of symbiosis genes in relatives of nitrogen-fixing non-legume Parasponia.</title>
        <authorList>
            <person name="Van Velzen R."/>
            <person name="Holmer R."/>
            <person name="Bu F."/>
            <person name="Rutten L."/>
            <person name="Van Zeijl A."/>
            <person name="Liu W."/>
            <person name="Santuari L."/>
            <person name="Cao Q."/>
            <person name="Sharma T."/>
            <person name="Shen D."/>
            <person name="Roswanjaya Y."/>
            <person name="Wardhani T."/>
            <person name="Kalhor M.S."/>
            <person name="Jansen J."/>
            <person name="Van den Hoogen J."/>
            <person name="Gungor B."/>
            <person name="Hartog M."/>
            <person name="Hontelez J."/>
            <person name="Verver J."/>
            <person name="Yang W.-C."/>
            <person name="Schijlen E."/>
            <person name="Repin R."/>
            <person name="Schilthuizen M."/>
            <person name="Schranz E."/>
            <person name="Heidstra R."/>
            <person name="Miyata K."/>
            <person name="Fedorova E."/>
            <person name="Kohlen W."/>
            <person name="Bisseling T."/>
            <person name="Smit S."/>
            <person name="Geurts R."/>
        </authorList>
    </citation>
    <scope>NUCLEOTIDE SEQUENCE [LARGE SCALE GENOMIC DNA]</scope>
    <source>
        <strain evidence="3">cv. WU1-14</strain>
    </source>
</reference>
<dbReference type="EMBL" id="JXTB01000076">
    <property type="protein sequence ID" value="PON66897.1"/>
    <property type="molecule type" value="Genomic_DNA"/>
</dbReference>
<evidence type="ECO:0000313" key="3">
    <source>
        <dbReference type="Proteomes" id="UP000237105"/>
    </source>
</evidence>
<dbReference type="Proteomes" id="UP000237105">
    <property type="component" value="Unassembled WGS sequence"/>
</dbReference>
<sequence>MSSLFFHIEKGFLPENLTTSYAVPILLILLPLLLTLFALINFTLYLLFAFTFITIFIILIFVLLLLLLHLRSFFLGFCSLLLDNSGFTCSSKASNHRISAWR</sequence>
<evidence type="ECO:0000256" key="1">
    <source>
        <dbReference type="SAM" id="Phobius"/>
    </source>
</evidence>
<keyword evidence="1" id="KW-0812">Transmembrane</keyword>
<keyword evidence="3" id="KW-1185">Reference proteome</keyword>
<gene>
    <name evidence="2" type="ORF">PanWU01x14_106830</name>
</gene>
<dbReference type="AlphaFoldDB" id="A0A2P5D0W3"/>
<feature type="transmembrane region" description="Helical" evidence="1">
    <location>
        <begin position="21"/>
        <end position="40"/>
    </location>
</feature>
<protein>
    <recommendedName>
        <fullName evidence="4">Transmembrane protein</fullName>
    </recommendedName>
</protein>
<evidence type="ECO:0000313" key="2">
    <source>
        <dbReference type="EMBL" id="PON66897.1"/>
    </source>
</evidence>
<name>A0A2P5D0W3_PARAD</name>
<comment type="caution">
    <text evidence="2">The sequence shown here is derived from an EMBL/GenBank/DDBJ whole genome shotgun (WGS) entry which is preliminary data.</text>
</comment>
<accession>A0A2P5D0W3</accession>
<evidence type="ECO:0008006" key="4">
    <source>
        <dbReference type="Google" id="ProtNLM"/>
    </source>
</evidence>
<keyword evidence="1" id="KW-0472">Membrane</keyword>